<dbReference type="AlphaFoldDB" id="A0A069PCD6"/>
<accession>A0A069PCD6</accession>
<evidence type="ECO:0000313" key="2">
    <source>
        <dbReference type="EMBL" id="KDR38290.1"/>
    </source>
</evidence>
<dbReference type="InterPro" id="IPR025359">
    <property type="entry name" value="SduA_C"/>
</dbReference>
<comment type="caution">
    <text evidence="2">The sequence shown here is derived from an EMBL/GenBank/DDBJ whole genome shotgun (WGS) entry which is preliminary data.</text>
</comment>
<keyword evidence="3" id="KW-1185">Reference proteome</keyword>
<name>A0A069PCD6_9BURK</name>
<dbReference type="Proteomes" id="UP000027466">
    <property type="component" value="Unassembled WGS sequence"/>
</dbReference>
<evidence type="ECO:0000259" key="1">
    <source>
        <dbReference type="Pfam" id="PF14082"/>
    </source>
</evidence>
<gene>
    <name evidence="2" type="ORF">BG61_41675</name>
</gene>
<sequence length="412" mass="47343">MLDFRTTKTGVDFDYQPEFGTQHQWVWEEMKSGKSTEVSRVFSFQKADLKNPPTNKTDFTEYVYTFRFGTFEDEYLRIPGSVFSIERDVLVSRELRLKRSVFVAERNVSIMKRLSDLLDNDEPIVIGGGRAGNIPLPVYQELLRKFPTTHELNRYAAARVHTILSQYVDGMKDARGLYESYLDKRSALNGALSAENPPELKALKEQEVLKYRLIHDEIQQSLLTGKNLSEKEWQQRMVSFLLLLFPKYIRVLQNITINDYYSKSGKTSKRYIDIGLVDASGNLDVIELKKPFEDKILRQGLYRGNNIPTAELTGSVMQAEKYLFHLSKWGVDGERALTKAYASELPPGLDIRISNPKAIIIVGRGRIGGKKMTDGQQLDFEIIKRKYANMIDIITYDDLLGRLQNTIYALEH</sequence>
<feature type="domain" description="Shedu protein SduA C-terminal" evidence="1">
    <location>
        <begin position="228"/>
        <end position="400"/>
    </location>
</feature>
<proteinExistence type="predicted"/>
<dbReference type="Pfam" id="PF14082">
    <property type="entry name" value="SduA_C"/>
    <property type="match status" value="1"/>
</dbReference>
<dbReference type="RefSeq" id="WP_035924703.1">
    <property type="nucleotide sequence ID" value="NZ_CADFFX010000013.1"/>
</dbReference>
<dbReference type="EMBL" id="JFHC01000097">
    <property type="protein sequence ID" value="KDR38290.1"/>
    <property type="molecule type" value="Genomic_DNA"/>
</dbReference>
<protein>
    <recommendedName>
        <fullName evidence="1">Shedu protein SduA C-terminal domain-containing protein</fullName>
    </recommendedName>
</protein>
<evidence type="ECO:0000313" key="3">
    <source>
        <dbReference type="Proteomes" id="UP000027466"/>
    </source>
</evidence>
<organism evidence="2 3">
    <name type="scientific">Caballeronia glathei</name>
    <dbReference type="NCBI Taxonomy" id="60547"/>
    <lineage>
        <taxon>Bacteria</taxon>
        <taxon>Pseudomonadati</taxon>
        <taxon>Pseudomonadota</taxon>
        <taxon>Betaproteobacteria</taxon>
        <taxon>Burkholderiales</taxon>
        <taxon>Burkholderiaceae</taxon>
        <taxon>Caballeronia</taxon>
    </lineage>
</organism>
<reference evidence="2 3" key="1">
    <citation type="submission" date="2014-03" db="EMBL/GenBank/DDBJ databases">
        <title>Draft Genome Sequences of Four Burkholderia Strains.</title>
        <authorList>
            <person name="Liu X.Y."/>
            <person name="Li C.X."/>
            <person name="Xu J.H."/>
        </authorList>
    </citation>
    <scope>NUCLEOTIDE SEQUENCE [LARGE SCALE GENOMIC DNA]</scope>
    <source>
        <strain evidence="2 3">DSM 50014</strain>
    </source>
</reference>